<organism evidence="2 3">
    <name type="scientific">Austropuccinia psidii MF-1</name>
    <dbReference type="NCBI Taxonomy" id="1389203"/>
    <lineage>
        <taxon>Eukaryota</taxon>
        <taxon>Fungi</taxon>
        <taxon>Dikarya</taxon>
        <taxon>Basidiomycota</taxon>
        <taxon>Pucciniomycotina</taxon>
        <taxon>Pucciniomycetes</taxon>
        <taxon>Pucciniales</taxon>
        <taxon>Sphaerophragmiaceae</taxon>
        <taxon>Austropuccinia</taxon>
    </lineage>
</organism>
<feature type="non-terminal residue" evidence="2">
    <location>
        <position position="1"/>
    </location>
</feature>
<dbReference type="EMBL" id="AVOT02123454">
    <property type="protein sequence ID" value="MBW0586285.1"/>
    <property type="molecule type" value="Genomic_DNA"/>
</dbReference>
<comment type="caution">
    <text evidence="2">The sequence shown here is derived from an EMBL/GenBank/DDBJ whole genome shotgun (WGS) entry which is preliminary data.</text>
</comment>
<feature type="region of interest" description="Disordered" evidence="1">
    <location>
        <begin position="120"/>
        <end position="213"/>
    </location>
</feature>
<evidence type="ECO:0000256" key="1">
    <source>
        <dbReference type="SAM" id="MobiDB-lite"/>
    </source>
</evidence>
<proteinExistence type="predicted"/>
<evidence type="ECO:0000313" key="3">
    <source>
        <dbReference type="Proteomes" id="UP000765509"/>
    </source>
</evidence>
<accession>A0A9Q3KVV2</accession>
<keyword evidence="3" id="KW-1185">Reference proteome</keyword>
<feature type="compositionally biased region" description="Basic and acidic residues" evidence="1">
    <location>
        <begin position="160"/>
        <end position="173"/>
    </location>
</feature>
<feature type="compositionally biased region" description="Polar residues" evidence="1">
    <location>
        <begin position="147"/>
        <end position="159"/>
    </location>
</feature>
<reference evidence="2" key="1">
    <citation type="submission" date="2021-03" db="EMBL/GenBank/DDBJ databases">
        <title>Draft genome sequence of rust myrtle Austropuccinia psidii MF-1, a brazilian biotype.</title>
        <authorList>
            <person name="Quecine M.C."/>
            <person name="Pachon D.M.R."/>
            <person name="Bonatelli M.L."/>
            <person name="Correr F.H."/>
            <person name="Franceschini L.M."/>
            <person name="Leite T.F."/>
            <person name="Margarido G.R.A."/>
            <person name="Almeida C.A."/>
            <person name="Ferrarezi J.A."/>
            <person name="Labate C.A."/>
        </authorList>
    </citation>
    <scope>NUCLEOTIDE SEQUENCE</scope>
    <source>
        <strain evidence="2">MF-1</strain>
    </source>
</reference>
<dbReference type="Proteomes" id="UP000765509">
    <property type="component" value="Unassembled WGS sequence"/>
</dbReference>
<name>A0A9Q3KVV2_9BASI</name>
<sequence>MLANKYTRNVCLLSAPSDHKARGVLAQDALARTPLWSTMMKRYMCTNGHRDLKQANANDSRQSALSPQASICPPPLLGHHLIVTSFLDLSKVIIRPMKDGDGKRTFKLGLIVTMSSHRWDSNAKVKQNSPNPPRRDSPVPRLPCEQTLRQPTPGLSGTRWSEELFHEPSRTKEPPIPGRSPSSQPPEDDTTCGPEPEVAPTQSTEEPFGKSQFHFSNSTQLFLTPPSTISILSHHPPLNHYHRRYA</sequence>
<evidence type="ECO:0000313" key="2">
    <source>
        <dbReference type="EMBL" id="MBW0586285.1"/>
    </source>
</evidence>
<dbReference type="AlphaFoldDB" id="A0A9Q3KVV2"/>
<protein>
    <submittedName>
        <fullName evidence="2">Uncharacterized protein</fullName>
    </submittedName>
</protein>
<gene>
    <name evidence="2" type="ORF">O181_126000</name>
</gene>